<evidence type="ECO:0000313" key="3">
    <source>
        <dbReference type="Proteomes" id="UP001189429"/>
    </source>
</evidence>
<accession>A0ABN9Q8P8</accession>
<dbReference type="InterPro" id="IPR029058">
    <property type="entry name" value="AB_hydrolase_fold"/>
</dbReference>
<feature type="region of interest" description="Disordered" evidence="1">
    <location>
        <begin position="201"/>
        <end position="257"/>
    </location>
</feature>
<keyword evidence="3" id="KW-1185">Reference proteome</keyword>
<dbReference type="EMBL" id="CAUYUJ010002746">
    <property type="protein sequence ID" value="CAK0802182.1"/>
    <property type="molecule type" value="Genomic_DNA"/>
</dbReference>
<dbReference type="Gene3D" id="3.40.50.1820">
    <property type="entry name" value="alpha/beta hydrolase"/>
    <property type="match status" value="1"/>
</dbReference>
<dbReference type="Proteomes" id="UP001189429">
    <property type="component" value="Unassembled WGS sequence"/>
</dbReference>
<dbReference type="PANTHER" id="PTHR37471:SF1">
    <property type="entry name" value="AB HYDROLASE-1 DOMAIN-CONTAINING PROTEIN"/>
    <property type="match status" value="1"/>
</dbReference>
<comment type="caution">
    <text evidence="2">The sequence shown here is derived from an EMBL/GenBank/DDBJ whole genome shotgun (WGS) entry which is preliminary data.</text>
</comment>
<feature type="compositionally biased region" description="Basic and acidic residues" evidence="1">
    <location>
        <begin position="238"/>
        <end position="257"/>
    </location>
</feature>
<dbReference type="PANTHER" id="PTHR37471">
    <property type="entry name" value="UNNAMED PRODUCT"/>
    <property type="match status" value="1"/>
</dbReference>
<organism evidence="2 3">
    <name type="scientific">Prorocentrum cordatum</name>
    <dbReference type="NCBI Taxonomy" id="2364126"/>
    <lineage>
        <taxon>Eukaryota</taxon>
        <taxon>Sar</taxon>
        <taxon>Alveolata</taxon>
        <taxon>Dinophyceae</taxon>
        <taxon>Prorocentrales</taxon>
        <taxon>Prorocentraceae</taxon>
        <taxon>Prorocentrum</taxon>
    </lineage>
</organism>
<reference evidence="2" key="1">
    <citation type="submission" date="2023-10" db="EMBL/GenBank/DDBJ databases">
        <authorList>
            <person name="Chen Y."/>
            <person name="Shah S."/>
            <person name="Dougan E. K."/>
            <person name="Thang M."/>
            <person name="Chan C."/>
        </authorList>
    </citation>
    <scope>NUCLEOTIDE SEQUENCE [LARGE SCALE GENOMIC DNA]</scope>
</reference>
<gene>
    <name evidence="2" type="ORF">PCOR1329_LOCUS9779</name>
</gene>
<evidence type="ECO:0008006" key="4">
    <source>
        <dbReference type="Google" id="ProtNLM"/>
    </source>
</evidence>
<name>A0ABN9Q8P8_9DINO</name>
<feature type="compositionally biased region" description="Basic and acidic residues" evidence="1">
    <location>
        <begin position="216"/>
        <end position="231"/>
    </location>
</feature>
<proteinExistence type="predicted"/>
<dbReference type="SUPFAM" id="SSF53474">
    <property type="entry name" value="alpha/beta-Hydrolases"/>
    <property type="match status" value="1"/>
</dbReference>
<evidence type="ECO:0000256" key="1">
    <source>
        <dbReference type="SAM" id="MobiDB-lite"/>
    </source>
</evidence>
<evidence type="ECO:0000313" key="2">
    <source>
        <dbReference type="EMBL" id="CAK0802182.1"/>
    </source>
</evidence>
<sequence>MNGWLRVVLLVQAVVITAGRGRYVLRSPLPSPKDVPLAKGPSLSPPPRGGRAPIVFCHGLGIGVLAYVDFVLELGSSGSEMFLLDMKHISLRQNVDIPSSRETVACVVDMLAAWGHSEAHFVGHSFGTVVVSWILRNSRVALSVSLLDPICFLLFKHDIVTNALGARGPPPGRAHVPGLPGAGRGLHPPAELLLAAVRPAPRGRPLPRARSPIGQGRDRTRDHNKGRLSAERRRRRELLRAEALAHKALGRERGPGR</sequence>
<protein>
    <recommendedName>
        <fullName evidence="4">AB hydrolase-1 domain-containing protein</fullName>
    </recommendedName>
</protein>